<dbReference type="AlphaFoldDB" id="A0A9X2WKV1"/>
<reference evidence="1" key="1">
    <citation type="journal article" date="2023" name="Int. J. Syst. Evol. Microbiol.">
        <title>&lt;i&gt;Shewanella septentrionalis&lt;/i&gt; sp. nov. and &lt;i&gt;Shewanella holmiensis&lt;/i&gt; sp. nov., isolated from Baltic Sea water and sediments.</title>
        <authorList>
            <person name="Martin-Rodriguez A.J."/>
            <person name="Thorell K."/>
            <person name="Joffre E."/>
            <person name="Jensie-Markopoulos S."/>
            <person name="Moore E.R.B."/>
            <person name="Sjoling A."/>
        </authorList>
    </citation>
    <scope>NUCLEOTIDE SEQUENCE</scope>
    <source>
        <strain evidence="1">SP1S2-7</strain>
    </source>
</reference>
<accession>A0A9X2WKV1</accession>
<name>A0A9X2WKV1_9GAMM</name>
<keyword evidence="2" id="KW-1185">Reference proteome</keyword>
<sequence>MQFIYIVSVWHLLTDTQQVRPCSSADPSMGRMVGSQITIMNLSSIYLIGKF</sequence>
<dbReference type="EMBL" id="JAMTCD010000004">
    <property type="protein sequence ID" value="MCT7941051.1"/>
    <property type="molecule type" value="Genomic_DNA"/>
</dbReference>
<dbReference type="Proteomes" id="UP001155546">
    <property type="component" value="Unassembled WGS sequence"/>
</dbReference>
<comment type="caution">
    <text evidence="1">The sequence shown here is derived from an EMBL/GenBank/DDBJ whole genome shotgun (WGS) entry which is preliminary data.</text>
</comment>
<evidence type="ECO:0000313" key="1">
    <source>
        <dbReference type="EMBL" id="MCT7941051.1"/>
    </source>
</evidence>
<proteinExistence type="predicted"/>
<gene>
    <name evidence="1" type="ORF">NE535_04480</name>
</gene>
<evidence type="ECO:0000313" key="2">
    <source>
        <dbReference type="Proteomes" id="UP001155546"/>
    </source>
</evidence>
<protein>
    <submittedName>
        <fullName evidence="1">Uncharacterized protein</fullName>
    </submittedName>
</protein>
<dbReference type="RefSeq" id="WP_261297481.1">
    <property type="nucleotide sequence ID" value="NZ_JAMTCD010000004.1"/>
</dbReference>
<organism evidence="1 2">
    <name type="scientific">Shewanella holmiensis</name>
    <dbReference type="NCBI Taxonomy" id="2952222"/>
    <lineage>
        <taxon>Bacteria</taxon>
        <taxon>Pseudomonadati</taxon>
        <taxon>Pseudomonadota</taxon>
        <taxon>Gammaproteobacteria</taxon>
        <taxon>Alteromonadales</taxon>
        <taxon>Shewanellaceae</taxon>
        <taxon>Shewanella</taxon>
    </lineage>
</organism>